<organism evidence="8 9">
    <name type="scientific">Pelagerythrobacter aerophilus</name>
    <dbReference type="NCBI Taxonomy" id="2306995"/>
    <lineage>
        <taxon>Bacteria</taxon>
        <taxon>Pseudomonadati</taxon>
        <taxon>Pseudomonadota</taxon>
        <taxon>Alphaproteobacteria</taxon>
        <taxon>Sphingomonadales</taxon>
        <taxon>Erythrobacteraceae</taxon>
        <taxon>Pelagerythrobacter</taxon>
    </lineage>
</organism>
<dbReference type="GO" id="GO:0006310">
    <property type="term" value="P:DNA recombination"/>
    <property type="evidence" value="ECO:0007669"/>
    <property type="project" value="UniProtKB-KW"/>
</dbReference>
<feature type="domain" description="Core-binding (CB)" evidence="7">
    <location>
        <begin position="93"/>
        <end position="173"/>
    </location>
</feature>
<dbReference type="InterPro" id="IPR044068">
    <property type="entry name" value="CB"/>
</dbReference>
<evidence type="ECO:0000256" key="3">
    <source>
        <dbReference type="ARBA" id="ARBA00023125"/>
    </source>
</evidence>
<dbReference type="RefSeq" id="WP_119511413.1">
    <property type="nucleotide sequence ID" value="NZ_QXFK01000004.1"/>
</dbReference>
<evidence type="ECO:0000259" key="6">
    <source>
        <dbReference type="PROSITE" id="PS51898"/>
    </source>
</evidence>
<evidence type="ECO:0000256" key="1">
    <source>
        <dbReference type="ARBA" id="ARBA00008857"/>
    </source>
</evidence>
<keyword evidence="3 5" id="KW-0238">DNA-binding</keyword>
<evidence type="ECO:0000313" key="9">
    <source>
        <dbReference type="Proteomes" id="UP000285092"/>
    </source>
</evidence>
<dbReference type="CDD" id="cd00796">
    <property type="entry name" value="INT_Rci_Hp1_C"/>
    <property type="match status" value="1"/>
</dbReference>
<dbReference type="InterPro" id="IPR025166">
    <property type="entry name" value="Integrase_DNA_bind_dom"/>
</dbReference>
<evidence type="ECO:0000256" key="5">
    <source>
        <dbReference type="PROSITE-ProRule" id="PRU01248"/>
    </source>
</evidence>
<dbReference type="InterPro" id="IPR038488">
    <property type="entry name" value="Integrase_DNA-bd_sf"/>
</dbReference>
<dbReference type="PANTHER" id="PTHR30629:SF2">
    <property type="entry name" value="PROPHAGE INTEGRASE INTS-RELATED"/>
    <property type="match status" value="1"/>
</dbReference>
<dbReference type="InterPro" id="IPR010998">
    <property type="entry name" value="Integrase_recombinase_N"/>
</dbReference>
<sequence>MRAVLTQAMIEKMPLPAKRKDCRDTRLKGLILRVTPNGVKSFYCEYARGKRVWLGRADALGLAEARESARAILADVYRGIDPIAARKPKKEVPTLRGFLDGDYATWARATQRAHAQNLNRLKTAFKALLGKRLDEVTGLDVERWRAGEIARGLSLETINRDIASIKAVFNRAVDWEVIAASPLAKVKKSRTDDCRKVRFLSDDEETWLRRALDAREERRRTERDSANYWRRERGYVQLPSLRPLAFTDHLKPLVLLSINTGARRGELFDLDWSNVDLERRVLTVTGATAKSRRTRHIPLNREATLVLQGWREQSSTQEGRVFVNDDGERFGQVNTAWRRLLKDAGITQFRWHDMRHHFASRLVMGGVDLNTVRELLGHSDYAMTLRYAHLAPGHKLKAVEVLDREVPLTAVA</sequence>
<dbReference type="EMBL" id="QXFK01000004">
    <property type="protein sequence ID" value="RIV81409.1"/>
    <property type="molecule type" value="Genomic_DNA"/>
</dbReference>
<protein>
    <submittedName>
        <fullName evidence="8">DUF4102 domain-containing protein</fullName>
    </submittedName>
</protein>
<proteinExistence type="inferred from homology"/>
<dbReference type="OrthoDB" id="7615137at2"/>
<dbReference type="GO" id="GO:0015074">
    <property type="term" value="P:DNA integration"/>
    <property type="evidence" value="ECO:0007669"/>
    <property type="project" value="UniProtKB-KW"/>
</dbReference>
<dbReference type="SUPFAM" id="SSF56349">
    <property type="entry name" value="DNA breaking-rejoining enzymes"/>
    <property type="match status" value="1"/>
</dbReference>
<dbReference type="GO" id="GO:0003677">
    <property type="term" value="F:DNA binding"/>
    <property type="evidence" value="ECO:0007669"/>
    <property type="project" value="UniProtKB-UniRule"/>
</dbReference>
<dbReference type="AlphaFoldDB" id="A0A418NMI0"/>
<keyword evidence="2" id="KW-0229">DNA integration</keyword>
<dbReference type="PROSITE" id="PS51898">
    <property type="entry name" value="TYR_RECOMBINASE"/>
    <property type="match status" value="1"/>
</dbReference>
<evidence type="ECO:0000259" key="7">
    <source>
        <dbReference type="PROSITE" id="PS51900"/>
    </source>
</evidence>
<dbReference type="InterPro" id="IPR002104">
    <property type="entry name" value="Integrase_catalytic"/>
</dbReference>
<dbReference type="Pfam" id="PF13356">
    <property type="entry name" value="Arm-DNA-bind_3"/>
    <property type="match status" value="1"/>
</dbReference>
<dbReference type="Pfam" id="PF00589">
    <property type="entry name" value="Phage_integrase"/>
    <property type="match status" value="1"/>
</dbReference>
<feature type="domain" description="Tyr recombinase" evidence="6">
    <location>
        <begin position="231"/>
        <end position="400"/>
    </location>
</feature>
<comment type="similarity">
    <text evidence="1">Belongs to the 'phage' integrase family.</text>
</comment>
<keyword evidence="9" id="KW-1185">Reference proteome</keyword>
<dbReference type="Gene3D" id="1.10.443.10">
    <property type="entry name" value="Intergrase catalytic core"/>
    <property type="match status" value="1"/>
</dbReference>
<dbReference type="Gene3D" id="1.10.150.130">
    <property type="match status" value="1"/>
</dbReference>
<dbReference type="PROSITE" id="PS51900">
    <property type="entry name" value="CB"/>
    <property type="match status" value="1"/>
</dbReference>
<comment type="caution">
    <text evidence="8">The sequence shown here is derived from an EMBL/GenBank/DDBJ whole genome shotgun (WGS) entry which is preliminary data.</text>
</comment>
<reference evidence="8 9" key="1">
    <citation type="submission" date="2018-08" db="EMBL/GenBank/DDBJ databases">
        <title>Altererythrobacter sp.Ery1 and Ery12, the genome sequencing of novel strains in genus Alterythrobacter.</title>
        <authorList>
            <person name="Cheng H."/>
            <person name="Wu Y.-H."/>
            <person name="Fang C."/>
            <person name="Xu X.-W."/>
        </authorList>
    </citation>
    <scope>NUCLEOTIDE SEQUENCE [LARGE SCALE GENOMIC DNA]</scope>
    <source>
        <strain evidence="8 9">Ery1</strain>
    </source>
</reference>
<dbReference type="InterPro" id="IPR050808">
    <property type="entry name" value="Phage_Integrase"/>
</dbReference>
<dbReference type="PANTHER" id="PTHR30629">
    <property type="entry name" value="PROPHAGE INTEGRASE"/>
    <property type="match status" value="1"/>
</dbReference>
<name>A0A418NMI0_9SPHN</name>
<gene>
    <name evidence="8" type="ORF">D2V04_00380</name>
</gene>
<dbReference type="InterPro" id="IPR013762">
    <property type="entry name" value="Integrase-like_cat_sf"/>
</dbReference>
<evidence type="ECO:0000313" key="8">
    <source>
        <dbReference type="EMBL" id="RIV81409.1"/>
    </source>
</evidence>
<keyword evidence="4" id="KW-0233">DNA recombination</keyword>
<evidence type="ECO:0000256" key="4">
    <source>
        <dbReference type="ARBA" id="ARBA00023172"/>
    </source>
</evidence>
<dbReference type="Gene3D" id="3.30.160.390">
    <property type="entry name" value="Integrase, DNA-binding domain"/>
    <property type="match status" value="1"/>
</dbReference>
<dbReference type="Proteomes" id="UP000285092">
    <property type="component" value="Unassembled WGS sequence"/>
</dbReference>
<accession>A0A418NMI0</accession>
<dbReference type="InterPro" id="IPR011010">
    <property type="entry name" value="DNA_brk_join_enz"/>
</dbReference>
<evidence type="ECO:0000256" key="2">
    <source>
        <dbReference type="ARBA" id="ARBA00022908"/>
    </source>
</evidence>